<protein>
    <submittedName>
        <fullName evidence="1">Uncharacterized protein</fullName>
    </submittedName>
</protein>
<reference evidence="1 2" key="1">
    <citation type="journal article" date="2019" name="Sci. Rep.">
        <title>Orb-weaving spider Araneus ventricosus genome elucidates the spidroin gene catalogue.</title>
        <authorList>
            <person name="Kono N."/>
            <person name="Nakamura H."/>
            <person name="Ohtoshi R."/>
            <person name="Moran D.A.P."/>
            <person name="Shinohara A."/>
            <person name="Yoshida Y."/>
            <person name="Fujiwara M."/>
            <person name="Mori M."/>
            <person name="Tomita M."/>
            <person name="Arakawa K."/>
        </authorList>
    </citation>
    <scope>NUCLEOTIDE SEQUENCE [LARGE SCALE GENOMIC DNA]</scope>
</reference>
<name>A0A4Y2CCL5_ARAVE</name>
<gene>
    <name evidence="1" type="ORF">AVEN_190536_1</name>
</gene>
<dbReference type="Proteomes" id="UP000499080">
    <property type="component" value="Unassembled WGS sequence"/>
</dbReference>
<proteinExistence type="predicted"/>
<evidence type="ECO:0000313" key="1">
    <source>
        <dbReference type="EMBL" id="GBM02093.1"/>
    </source>
</evidence>
<keyword evidence="2" id="KW-1185">Reference proteome</keyword>
<dbReference type="EMBL" id="BGPR01000177">
    <property type="protein sequence ID" value="GBM02093.1"/>
    <property type="molecule type" value="Genomic_DNA"/>
</dbReference>
<accession>A0A4Y2CCL5</accession>
<evidence type="ECO:0000313" key="2">
    <source>
        <dbReference type="Proteomes" id="UP000499080"/>
    </source>
</evidence>
<dbReference type="AlphaFoldDB" id="A0A4Y2CCL5"/>
<comment type="caution">
    <text evidence="1">The sequence shown here is derived from an EMBL/GenBank/DDBJ whole genome shotgun (WGS) entry which is preliminary data.</text>
</comment>
<organism evidence="1 2">
    <name type="scientific">Araneus ventricosus</name>
    <name type="common">Orbweaver spider</name>
    <name type="synonym">Epeira ventricosa</name>
    <dbReference type="NCBI Taxonomy" id="182803"/>
    <lineage>
        <taxon>Eukaryota</taxon>
        <taxon>Metazoa</taxon>
        <taxon>Ecdysozoa</taxon>
        <taxon>Arthropoda</taxon>
        <taxon>Chelicerata</taxon>
        <taxon>Arachnida</taxon>
        <taxon>Araneae</taxon>
        <taxon>Araneomorphae</taxon>
        <taxon>Entelegynae</taxon>
        <taxon>Araneoidea</taxon>
        <taxon>Araneidae</taxon>
        <taxon>Araneus</taxon>
    </lineage>
</organism>
<sequence>MQKAEQTLTSHRYHYITSLLTVRISNRLFLELMVHSSSNLKWTLGADSSIQYGDALLSGGALEFDLADHVSQHAGEQEAEEDVDLDSHREVVDVRVAQEEAEEAPEVEVGKGRLTVVGEHQAVQGYKKKKKTLVNFME</sequence>